<evidence type="ECO:0000313" key="1">
    <source>
        <dbReference type="EMBL" id="ARJ68393.1"/>
    </source>
</evidence>
<evidence type="ECO:0008006" key="3">
    <source>
        <dbReference type="Google" id="ProtNLM"/>
    </source>
</evidence>
<organism evidence="1 2">
    <name type="scientific">Paracoccus contaminans</name>
    <dbReference type="NCBI Taxonomy" id="1945662"/>
    <lineage>
        <taxon>Bacteria</taxon>
        <taxon>Pseudomonadati</taxon>
        <taxon>Pseudomonadota</taxon>
        <taxon>Alphaproteobacteria</taxon>
        <taxon>Rhodobacterales</taxon>
        <taxon>Paracoccaceae</taxon>
        <taxon>Paracoccus</taxon>
    </lineage>
</organism>
<dbReference type="Proteomes" id="UP000193017">
    <property type="component" value="Chromosome"/>
</dbReference>
<dbReference type="EMBL" id="CP020612">
    <property type="protein sequence ID" value="ARJ68393.1"/>
    <property type="molecule type" value="Genomic_DNA"/>
</dbReference>
<protein>
    <recommendedName>
        <fullName evidence="3">Hedgehog/Intein (Hint) domain-containing protein</fullName>
    </recommendedName>
</protein>
<accession>A0A1W6CU39</accession>
<name>A0A1W6CU39_9RHOB</name>
<gene>
    <name evidence="1" type="ORF">B0A89_00720</name>
</gene>
<reference evidence="1 2" key="1">
    <citation type="submission" date="2017-03" db="EMBL/GenBank/DDBJ databases">
        <title>Genome sequence of Paracoccus contaminans isolated from a water microcosm.</title>
        <authorList>
            <person name="Aurass P."/>
            <person name="Karste S."/>
            <person name="Trost E."/>
            <person name="Glaeser S.P."/>
            <person name="Kaempfer P."/>
            <person name="Flieger A."/>
        </authorList>
    </citation>
    <scope>NUCLEOTIDE SEQUENCE [LARGE SCALE GENOMIC DNA]</scope>
    <source>
        <strain evidence="2">RKI 16-01929T\LMG 29738T\CCM 8701T\CIP 111112T</strain>
    </source>
</reference>
<sequence length="270" mass="28841">MKARQFPSLFRHGFPAAGYRGGNSPCRRPARWPLSGLGAPLCAGAAAAWLWADKALAGGFAAPIIEVPPAPPALTAGPAANWWLALLPLLLVGLIGRGHKGRDNGLTPLPPDHGGPCFGEGTFILLERGWMPVETIRTGDRIATSRGVQTVLAVDCWCPLSYVDRPALVKGVRLSPNHGVEDGPMLVPAAAVAQERGRIDGRLYIHVLVEDHAWLYARADAAGEIIRAESLRLSADLRLARDFPDLVARHAADPVAPMRVQSQRPGRQAA</sequence>
<evidence type="ECO:0000313" key="2">
    <source>
        <dbReference type="Proteomes" id="UP000193017"/>
    </source>
</evidence>
<proteinExistence type="predicted"/>
<dbReference type="KEGG" id="pcon:B0A89_00720"/>
<keyword evidence="2" id="KW-1185">Reference proteome</keyword>
<dbReference type="AlphaFoldDB" id="A0A1W6CU39"/>